<dbReference type="CDD" id="cd20708">
    <property type="entry name" value="MIX_IV"/>
    <property type="match status" value="1"/>
</dbReference>
<evidence type="ECO:0000313" key="3">
    <source>
        <dbReference type="EMBL" id="UTZ27613.1"/>
    </source>
</evidence>
<feature type="transmembrane region" description="Helical" evidence="1">
    <location>
        <begin position="945"/>
        <end position="967"/>
    </location>
</feature>
<dbReference type="InterPro" id="IPR048126">
    <property type="entry name" value="Toxin_VasX"/>
</dbReference>
<dbReference type="NCBIfam" id="NF041559">
    <property type="entry name" value="BTH_I2691_fam"/>
    <property type="match status" value="1"/>
</dbReference>
<dbReference type="RefSeq" id="WP_255935135.1">
    <property type="nucleotide sequence ID" value="NZ_CP050467.1"/>
</dbReference>
<name>A0AAE9N0Q1_9VIBR</name>
<dbReference type="EMBL" id="CP050467">
    <property type="protein sequence ID" value="UTZ27613.1"/>
    <property type="molecule type" value="Genomic_DNA"/>
</dbReference>
<keyword evidence="1" id="KW-1133">Transmembrane helix</keyword>
<evidence type="ECO:0000256" key="1">
    <source>
        <dbReference type="SAM" id="Phobius"/>
    </source>
</evidence>
<dbReference type="InterPro" id="IPR046864">
    <property type="entry name" value="VasX_N"/>
</dbReference>
<evidence type="ECO:0000313" key="4">
    <source>
        <dbReference type="Proteomes" id="UP001058687"/>
    </source>
</evidence>
<sequence length="1173" mass="132224">MSNPLPPKTSMFWHDNSYTYEEAVQAFESDGTLKSLNTVPTTASDDMAGSPPERSMFWEGETKKIDPPPPSEPETLNLKNEKEPTEALPAHFIPVRYAIDQLETEETQPFGLPEEWKGQGPAKLNTVGYTLRQLRDGWLYVYDSINKSLDEYEIKGTQFTLYKLGESESPESGQRGTPEGAKPFLTYEGGSVLSICYSEHRWTWNMFMRVLNNPSNHIDRMQTVVLSANENQPNIAPIDKLTQVADIESSAVDDGRFADSGIATKADEDGSIFKPVAAESDLTSAIPEEESGYFVAIKDYAADIQDMSLHFVGAASPYRLFTDQFSNQWNLMQTAMQLCMFGASDEIDMPASVKRNNEELSFYTDMAEYYDSSSQLDLAEQNKSSVQSGYPAKFSAGAIESHQHTQSDIAKAIQDKYRISANRFGKYEQWIATERWRKQLNWKQMLSEMQVLSEQKEAMLAEVVSVKSDFIAVMESLTPHHLERTFDLYSEDTQYSLYQLHKQAVESFTLVVQEEDRQWAESQWEKPTSLLALYTSGFSRSLFKQVEKLIPEQVSNQVGEVDVAKNVPDTESSDKKFMDYVSEASNRVGMYAKVMDFISNPNTAETEFLKDIAKGFDELDSIFKATNSALLKGAIEVGVSLTAQASIIIISLLSKPFTRKSFYIRAAVVERLSIDTPINVNKGYAQNFGSWKSNHDKKLIASNQNKEVLAAFNKGDKTISKTQYKKALQQQRHLQKSLAVATLEYPQYVELPDDVLEATIQMRKDIWDNRLKNLNKRFENVGGLGFLALIFNCLALADAMNSIQETGLMSQDDFLDVQQKLFYTAGAWTGIRTGKLWDKVKGNDELREHSLKTLKKLVERNEKGFENLILDDLKVFNKWLAITGALGALASGIEAYRSWQREDEVYGRELVFQRLSTASLSVTSAIGTLQLGGALTGWLSPNITFGAPVMAALVVVTIITLVANHVLSKVKQDDYQKWLDKLPWGYHPARTQWSQSASLPEREKHNSALVQQALFDLQSIIQQPTVYHQPIEKIQAYPQYTHRELIGVEVHLHMPRSAALNGMRLRTNTRATEDDLTSGSWHQNADLVTLQTQSPASKELLVYKVILPIKEADQYLAMQVAYDVEDDAPAKREYWFQNGIKQSATYGAISDNTKQDIIKKTLTPVVGTLVFQE</sequence>
<organism evidence="3 4">
    <name type="scientific">Vibrio campbellii</name>
    <dbReference type="NCBI Taxonomy" id="680"/>
    <lineage>
        <taxon>Bacteria</taxon>
        <taxon>Pseudomonadati</taxon>
        <taxon>Pseudomonadota</taxon>
        <taxon>Gammaproteobacteria</taxon>
        <taxon>Vibrionales</taxon>
        <taxon>Vibrionaceae</taxon>
        <taxon>Vibrio</taxon>
    </lineage>
</organism>
<feature type="domain" description="Toxin VasX N-terminal region" evidence="2">
    <location>
        <begin position="93"/>
        <end position="228"/>
    </location>
</feature>
<dbReference type="AlphaFoldDB" id="A0AAE9N0Q1"/>
<keyword evidence="1" id="KW-0812">Transmembrane</keyword>
<dbReference type="Proteomes" id="UP001058687">
    <property type="component" value="Chromosome 1"/>
</dbReference>
<accession>A0AAE9N0Q1</accession>
<dbReference type="Pfam" id="PF20249">
    <property type="entry name" value="VasX_N"/>
    <property type="match status" value="1"/>
</dbReference>
<protein>
    <recommendedName>
        <fullName evidence="2">Toxin VasX N-terminal region domain-containing protein</fullName>
    </recommendedName>
</protein>
<keyword evidence="1" id="KW-0472">Membrane</keyword>
<gene>
    <name evidence="3" type="ORF">HB761_13145</name>
</gene>
<proteinExistence type="predicted"/>
<reference evidence="3" key="1">
    <citation type="submission" date="2020-03" db="EMBL/GenBank/DDBJ databases">
        <title>Five strains of Vibrio campbellii isolated from Mariana Trench.</title>
        <authorList>
            <person name="Liang J."/>
            <person name="Zhang X.-H."/>
        </authorList>
    </citation>
    <scope>NUCLEOTIDE SEQUENCE</scope>
    <source>
        <strain evidence="3">LJC014</strain>
    </source>
</reference>
<evidence type="ECO:0000259" key="2">
    <source>
        <dbReference type="Pfam" id="PF20249"/>
    </source>
</evidence>